<reference evidence="1" key="1">
    <citation type="journal article" date="2023" name="Mol. Ecol. Resour.">
        <title>Chromosome-level genome assembly of a triploid poplar Populus alba 'Berolinensis'.</title>
        <authorList>
            <person name="Chen S."/>
            <person name="Yu Y."/>
            <person name="Wang X."/>
            <person name="Wang S."/>
            <person name="Zhang T."/>
            <person name="Zhou Y."/>
            <person name="He R."/>
            <person name="Meng N."/>
            <person name="Wang Y."/>
            <person name="Liu W."/>
            <person name="Liu Z."/>
            <person name="Liu J."/>
            <person name="Guo Q."/>
            <person name="Huang H."/>
            <person name="Sederoff R.R."/>
            <person name="Wang G."/>
            <person name="Qu G."/>
            <person name="Chen S."/>
        </authorList>
    </citation>
    <scope>NUCLEOTIDE SEQUENCE</scope>
    <source>
        <strain evidence="1">SC-2020</strain>
    </source>
</reference>
<evidence type="ECO:0000313" key="2">
    <source>
        <dbReference type="Proteomes" id="UP001164929"/>
    </source>
</evidence>
<organism evidence="1 2">
    <name type="scientific">Populus alba x Populus x berolinensis</name>
    <dbReference type="NCBI Taxonomy" id="444605"/>
    <lineage>
        <taxon>Eukaryota</taxon>
        <taxon>Viridiplantae</taxon>
        <taxon>Streptophyta</taxon>
        <taxon>Embryophyta</taxon>
        <taxon>Tracheophyta</taxon>
        <taxon>Spermatophyta</taxon>
        <taxon>Magnoliopsida</taxon>
        <taxon>eudicotyledons</taxon>
        <taxon>Gunneridae</taxon>
        <taxon>Pentapetalae</taxon>
        <taxon>rosids</taxon>
        <taxon>fabids</taxon>
        <taxon>Malpighiales</taxon>
        <taxon>Salicaceae</taxon>
        <taxon>Saliceae</taxon>
        <taxon>Populus</taxon>
    </lineage>
</organism>
<evidence type="ECO:0000313" key="1">
    <source>
        <dbReference type="EMBL" id="KAJ7008127.1"/>
    </source>
</evidence>
<dbReference type="EMBL" id="JAQIZT010000002">
    <property type="protein sequence ID" value="KAJ7008127.1"/>
    <property type="molecule type" value="Genomic_DNA"/>
</dbReference>
<gene>
    <name evidence="1" type="ORF">NC653_006979</name>
</gene>
<keyword evidence="2" id="KW-1185">Reference proteome</keyword>
<protein>
    <submittedName>
        <fullName evidence="1">Uncharacterized protein</fullName>
    </submittedName>
</protein>
<sequence length="44" mass="4866">MPAAHLPNAPIMALSKDFSITGIHQWRGNLLKWSIGNVLQMLPP</sequence>
<name>A0AAD6RH70_9ROSI</name>
<dbReference type="AlphaFoldDB" id="A0AAD6RH70"/>
<proteinExistence type="predicted"/>
<comment type="caution">
    <text evidence="1">The sequence shown here is derived from an EMBL/GenBank/DDBJ whole genome shotgun (WGS) entry which is preliminary data.</text>
</comment>
<dbReference type="Proteomes" id="UP001164929">
    <property type="component" value="Chromosome 2"/>
</dbReference>
<accession>A0AAD6RH70</accession>